<protein>
    <submittedName>
        <fullName evidence="1">Phosphoglycolate phosphatase</fullName>
        <ecNumber evidence="1">3.1.3.18</ecNumber>
    </submittedName>
</protein>
<dbReference type="PANTHER" id="PTHR43434">
    <property type="entry name" value="PHOSPHOGLYCOLATE PHOSPHATASE"/>
    <property type="match status" value="1"/>
</dbReference>
<name>A0A7U6JI63_9GAMM</name>
<dbReference type="InterPro" id="IPR041492">
    <property type="entry name" value="HAD_2"/>
</dbReference>
<sequence>MYELIVFDWDGTLMDSEATIVHCLQKAAEDLGCAVPDADTARDVIGLGLHQAVTRLFPGADDARVDALATRYREHFLRKDRQPSPLFAGAEELLRELASRDYMLAVATGKSRRGLDMELEHSGLGRFFHYTRCADETFSKPHPQMLLDVMDYLGVDNSRTLVVGDTEYDMQMAANAASDAVGVSHGVHSSQRLRQQGALTVFDALQEIPAWLRSRME</sequence>
<accession>A0A7U6JI63</accession>
<dbReference type="SFLD" id="SFLDG01135">
    <property type="entry name" value="C1.5.6:_HAD__Beta-PGM__Phospha"/>
    <property type="match status" value="1"/>
</dbReference>
<dbReference type="InterPro" id="IPR023214">
    <property type="entry name" value="HAD_sf"/>
</dbReference>
<dbReference type="PANTHER" id="PTHR43434:SF24">
    <property type="entry name" value="HYDROLASE-RELATED"/>
    <property type="match status" value="1"/>
</dbReference>
<reference evidence="1 2" key="1">
    <citation type="journal article" date="2014" name="PLoS ONE">
        <title>Physiological and genomic features of a novel sulfur-oxidizing gammaproteobacterium belonging to a previously uncultivated symbiotic lineage isolated from a hydrothermal vent.</title>
        <authorList>
            <person name="Nunoura T."/>
            <person name="Takaki Y."/>
            <person name="Kazama H."/>
            <person name="Kakuta J."/>
            <person name="Shimamura S."/>
            <person name="Makita H."/>
            <person name="Hirai M."/>
            <person name="Miyazaki M."/>
            <person name="Takai K."/>
        </authorList>
    </citation>
    <scope>NUCLEOTIDE SEQUENCE [LARGE SCALE GENOMIC DNA]</scope>
    <source>
        <strain evidence="1 2">Hiromi1</strain>
    </source>
</reference>
<dbReference type="InterPro" id="IPR036412">
    <property type="entry name" value="HAD-like_sf"/>
</dbReference>
<dbReference type="RefSeq" id="WP_052469992.1">
    <property type="nucleotide sequence ID" value="NZ_AP012273.1"/>
</dbReference>
<dbReference type="GO" id="GO:0005829">
    <property type="term" value="C:cytosol"/>
    <property type="evidence" value="ECO:0007669"/>
    <property type="project" value="TreeGrafter"/>
</dbReference>
<organism evidence="1 2">
    <name type="scientific">Thiolapillus brandeum</name>
    <dbReference type="NCBI Taxonomy" id="1076588"/>
    <lineage>
        <taxon>Bacteria</taxon>
        <taxon>Pseudomonadati</taxon>
        <taxon>Pseudomonadota</taxon>
        <taxon>Gammaproteobacteria</taxon>
        <taxon>Chromatiales</taxon>
        <taxon>Sedimenticolaceae</taxon>
        <taxon>Thiolapillus</taxon>
    </lineage>
</organism>
<dbReference type="SUPFAM" id="SSF56784">
    <property type="entry name" value="HAD-like"/>
    <property type="match status" value="1"/>
</dbReference>
<keyword evidence="2" id="KW-1185">Reference proteome</keyword>
<dbReference type="GO" id="GO:0008967">
    <property type="term" value="F:phosphoglycolate phosphatase activity"/>
    <property type="evidence" value="ECO:0007669"/>
    <property type="project" value="UniProtKB-EC"/>
</dbReference>
<gene>
    <name evidence="1" type="ORF">TBH_C1549</name>
</gene>
<dbReference type="Gene3D" id="1.10.150.240">
    <property type="entry name" value="Putative phosphatase, domain 2"/>
    <property type="match status" value="1"/>
</dbReference>
<dbReference type="Proteomes" id="UP000031631">
    <property type="component" value="Chromosome"/>
</dbReference>
<dbReference type="SFLD" id="SFLDS00003">
    <property type="entry name" value="Haloacid_Dehalogenase"/>
    <property type="match status" value="1"/>
</dbReference>
<dbReference type="SFLD" id="SFLDG01129">
    <property type="entry name" value="C1.5:_HAD__Beta-PGM__Phosphata"/>
    <property type="match status" value="1"/>
</dbReference>
<proteinExistence type="predicted"/>
<dbReference type="EC" id="3.1.3.18" evidence="1"/>
<evidence type="ECO:0000313" key="1">
    <source>
        <dbReference type="EMBL" id="BAO44468.1"/>
    </source>
</evidence>
<keyword evidence="1" id="KW-0378">Hydrolase</keyword>
<dbReference type="NCBIfam" id="TIGR01549">
    <property type="entry name" value="HAD-SF-IA-v1"/>
    <property type="match status" value="1"/>
</dbReference>
<dbReference type="Pfam" id="PF13419">
    <property type="entry name" value="HAD_2"/>
    <property type="match status" value="1"/>
</dbReference>
<evidence type="ECO:0000313" key="2">
    <source>
        <dbReference type="Proteomes" id="UP000031631"/>
    </source>
</evidence>
<dbReference type="EMBL" id="AP012273">
    <property type="protein sequence ID" value="BAO44468.1"/>
    <property type="molecule type" value="Genomic_DNA"/>
</dbReference>
<dbReference type="AlphaFoldDB" id="A0A7U6JI63"/>
<dbReference type="InterPro" id="IPR006439">
    <property type="entry name" value="HAD-SF_hydro_IA"/>
</dbReference>
<dbReference type="InterPro" id="IPR023198">
    <property type="entry name" value="PGP-like_dom2"/>
</dbReference>
<dbReference type="InterPro" id="IPR050155">
    <property type="entry name" value="HAD-like_hydrolase_sf"/>
</dbReference>
<dbReference type="Gene3D" id="3.40.50.1000">
    <property type="entry name" value="HAD superfamily/HAD-like"/>
    <property type="match status" value="1"/>
</dbReference>
<dbReference type="GO" id="GO:0006281">
    <property type="term" value="P:DNA repair"/>
    <property type="evidence" value="ECO:0007669"/>
    <property type="project" value="TreeGrafter"/>
</dbReference>
<dbReference type="KEGG" id="tbn:TBH_C1549"/>